<dbReference type="Proteomes" id="UP001152604">
    <property type="component" value="Unassembled WGS sequence"/>
</dbReference>
<comment type="caution">
    <text evidence="2">The sequence shown here is derived from an EMBL/GenBank/DDBJ whole genome shotgun (WGS) entry which is preliminary data.</text>
</comment>
<keyword evidence="1" id="KW-0812">Transmembrane</keyword>
<feature type="transmembrane region" description="Helical" evidence="1">
    <location>
        <begin position="101"/>
        <end position="123"/>
    </location>
</feature>
<dbReference type="EMBL" id="CAKXZS010000002">
    <property type="protein sequence ID" value="CAH2394498.1"/>
    <property type="molecule type" value="Genomic_DNA"/>
</dbReference>
<accession>A0ABN8J8N0</accession>
<name>A0ABN8J8N0_9HYPH</name>
<feature type="transmembrane region" description="Helical" evidence="1">
    <location>
        <begin position="24"/>
        <end position="42"/>
    </location>
</feature>
<protein>
    <submittedName>
        <fullName evidence="2">Uncharacterized protein</fullName>
    </submittedName>
</protein>
<sequence length="125" mass="12939">MAKLTADQYVTATAARLAHVTQTYAITFFASIATMFAILAYASSAGLAARFALATIVVSITAYGVLAAKAALDDLKAMLDDAVDDFSGSSFGAHLKQIPTALFTGTSTILILAMGVTQLWAIISA</sequence>
<evidence type="ECO:0000313" key="3">
    <source>
        <dbReference type="Proteomes" id="UP001152604"/>
    </source>
</evidence>
<evidence type="ECO:0000256" key="1">
    <source>
        <dbReference type="SAM" id="Phobius"/>
    </source>
</evidence>
<feature type="transmembrane region" description="Helical" evidence="1">
    <location>
        <begin position="48"/>
        <end position="68"/>
    </location>
</feature>
<gene>
    <name evidence="2" type="ORF">MES4922_100087</name>
</gene>
<evidence type="ECO:0000313" key="2">
    <source>
        <dbReference type="EMBL" id="CAH2394498.1"/>
    </source>
</evidence>
<organism evidence="2 3">
    <name type="scientific">Mesorhizobium ventifaucium</name>
    <dbReference type="NCBI Taxonomy" id="666020"/>
    <lineage>
        <taxon>Bacteria</taxon>
        <taxon>Pseudomonadati</taxon>
        <taxon>Pseudomonadota</taxon>
        <taxon>Alphaproteobacteria</taxon>
        <taxon>Hyphomicrobiales</taxon>
        <taxon>Phyllobacteriaceae</taxon>
        <taxon>Mesorhizobium</taxon>
    </lineage>
</organism>
<dbReference type="RefSeq" id="WP_254022910.1">
    <property type="nucleotide sequence ID" value="NZ_CAKXZS010000002.1"/>
</dbReference>
<keyword evidence="1" id="KW-1133">Transmembrane helix</keyword>
<keyword evidence="3" id="KW-1185">Reference proteome</keyword>
<keyword evidence="1" id="KW-0472">Membrane</keyword>
<reference evidence="2" key="1">
    <citation type="submission" date="2022-03" db="EMBL/GenBank/DDBJ databases">
        <authorList>
            <person name="Brunel B."/>
        </authorList>
    </citation>
    <scope>NUCLEOTIDE SEQUENCE</scope>
    <source>
        <strain evidence="2">STM4922sample</strain>
    </source>
</reference>
<proteinExistence type="predicted"/>